<dbReference type="GeneID" id="105427090"/>
<protein>
    <submittedName>
        <fullName evidence="4 5">Peritrophin-1-like</fullName>
    </submittedName>
</protein>
<gene>
    <name evidence="4 5 6" type="primary">LOC105427090</name>
</gene>
<dbReference type="Gene3D" id="2.170.140.10">
    <property type="entry name" value="Chitin binding domain"/>
    <property type="match status" value="1"/>
</dbReference>
<organism evidence="6">
    <name type="scientific">Pogonomyrmex barbatus</name>
    <name type="common">red harvester ant</name>
    <dbReference type="NCBI Taxonomy" id="144034"/>
    <lineage>
        <taxon>Eukaryota</taxon>
        <taxon>Metazoa</taxon>
        <taxon>Ecdysozoa</taxon>
        <taxon>Arthropoda</taxon>
        <taxon>Hexapoda</taxon>
        <taxon>Insecta</taxon>
        <taxon>Pterygota</taxon>
        <taxon>Neoptera</taxon>
        <taxon>Endopterygota</taxon>
        <taxon>Hymenoptera</taxon>
        <taxon>Apocrita</taxon>
        <taxon>Aculeata</taxon>
        <taxon>Formicoidea</taxon>
        <taxon>Formicidae</taxon>
        <taxon>Myrmicinae</taxon>
        <taxon>Pogonomyrmex</taxon>
    </lineage>
</organism>
<dbReference type="RefSeq" id="XP_011636963.1">
    <property type="nucleotide sequence ID" value="XM_011638661.2"/>
</dbReference>
<keyword evidence="3" id="KW-1185">Reference proteome</keyword>
<dbReference type="Proteomes" id="UP000504615">
    <property type="component" value="Unplaced"/>
</dbReference>
<accession>A0A6I9W5X9</accession>
<dbReference type="Pfam" id="PF01607">
    <property type="entry name" value="CBM_14"/>
    <property type="match status" value="1"/>
</dbReference>
<dbReference type="SMART" id="SM00494">
    <property type="entry name" value="ChtBD2"/>
    <property type="match status" value="1"/>
</dbReference>
<sequence length="111" mass="11907">MMRSLALLCLIVTSAIAAPPTLNEDSLAPACRSPKCPATIAKGDPPVNLPFPLDCLQYVVCDESGRRIVACPPDLVFNKNTGVCDTPEKAMCETCWGGGAHQRPLYIPNKH</sequence>
<name>A0A6I9W5X9_9HYME</name>
<dbReference type="KEGG" id="pbar:105427090"/>
<dbReference type="InterPro" id="IPR002557">
    <property type="entry name" value="Chitin-bd_dom"/>
</dbReference>
<proteinExistence type="predicted"/>
<keyword evidence="1" id="KW-0732">Signal</keyword>
<evidence type="ECO:0000313" key="3">
    <source>
        <dbReference type="Proteomes" id="UP000504615"/>
    </source>
</evidence>
<evidence type="ECO:0000313" key="4">
    <source>
        <dbReference type="RefSeq" id="XP_011636962.1"/>
    </source>
</evidence>
<evidence type="ECO:0000313" key="5">
    <source>
        <dbReference type="RefSeq" id="XP_011636963.1"/>
    </source>
</evidence>
<feature type="chain" id="PRO_5044636478" evidence="1">
    <location>
        <begin position="18"/>
        <end position="111"/>
    </location>
</feature>
<evidence type="ECO:0000259" key="2">
    <source>
        <dbReference type="PROSITE" id="PS50940"/>
    </source>
</evidence>
<dbReference type="GO" id="GO:0008061">
    <property type="term" value="F:chitin binding"/>
    <property type="evidence" value="ECO:0007669"/>
    <property type="project" value="InterPro"/>
</dbReference>
<dbReference type="OrthoDB" id="6020543at2759"/>
<reference evidence="6" key="1">
    <citation type="submission" date="2022-04" db="UniProtKB">
        <authorList>
            <consortium name="RefSeq"/>
        </authorList>
    </citation>
    <scope>IDENTIFICATION</scope>
</reference>
<dbReference type="GO" id="GO:0005576">
    <property type="term" value="C:extracellular region"/>
    <property type="evidence" value="ECO:0007669"/>
    <property type="project" value="InterPro"/>
</dbReference>
<evidence type="ECO:0000313" key="6">
    <source>
        <dbReference type="RefSeq" id="XP_011636964.1"/>
    </source>
</evidence>
<dbReference type="PROSITE" id="PS50940">
    <property type="entry name" value="CHIT_BIND_II"/>
    <property type="match status" value="1"/>
</dbReference>
<feature type="signal peptide" evidence="1">
    <location>
        <begin position="1"/>
        <end position="17"/>
    </location>
</feature>
<dbReference type="RefSeq" id="XP_011636964.1">
    <property type="nucleotide sequence ID" value="XM_011638662.2"/>
</dbReference>
<dbReference type="AlphaFoldDB" id="A0A6I9W5X9"/>
<feature type="domain" description="Chitin-binding type-2" evidence="2">
    <location>
        <begin position="33"/>
        <end position="94"/>
    </location>
</feature>
<evidence type="ECO:0000256" key="1">
    <source>
        <dbReference type="SAM" id="SignalP"/>
    </source>
</evidence>
<dbReference type="InterPro" id="IPR036508">
    <property type="entry name" value="Chitin-bd_dom_sf"/>
</dbReference>
<dbReference type="RefSeq" id="XP_011636962.1">
    <property type="nucleotide sequence ID" value="XM_011638660.2"/>
</dbReference>
<dbReference type="SUPFAM" id="SSF57625">
    <property type="entry name" value="Invertebrate chitin-binding proteins"/>
    <property type="match status" value="1"/>
</dbReference>